<evidence type="ECO:0000313" key="7">
    <source>
        <dbReference type="WBParaSite" id="HPBE_0002052701-mRNA-1"/>
    </source>
</evidence>
<feature type="domain" description="Rho-GAP" evidence="4">
    <location>
        <begin position="1"/>
        <end position="48"/>
    </location>
</feature>
<dbReference type="WBParaSite" id="HPBE_0002052701-mRNA-1">
    <property type="protein sequence ID" value="HPBE_0002052701-mRNA-1"/>
    <property type="gene ID" value="HPBE_0002052701"/>
</dbReference>
<evidence type="ECO:0000256" key="1">
    <source>
        <dbReference type="ARBA" id="ARBA00004496"/>
    </source>
</evidence>
<dbReference type="PROSITE" id="PS50238">
    <property type="entry name" value="RHOGAP"/>
    <property type="match status" value="1"/>
</dbReference>
<dbReference type="GO" id="GO:0051015">
    <property type="term" value="F:actin filament binding"/>
    <property type="evidence" value="ECO:0007669"/>
    <property type="project" value="TreeGrafter"/>
</dbReference>
<evidence type="ECO:0000256" key="2">
    <source>
        <dbReference type="ARBA" id="ARBA00022490"/>
    </source>
</evidence>
<keyword evidence="3" id="KW-0175">Coiled coil</keyword>
<organism evidence="6 7">
    <name type="scientific">Heligmosomoides polygyrus</name>
    <name type="common">Parasitic roundworm</name>
    <dbReference type="NCBI Taxonomy" id="6339"/>
    <lineage>
        <taxon>Eukaryota</taxon>
        <taxon>Metazoa</taxon>
        <taxon>Ecdysozoa</taxon>
        <taxon>Nematoda</taxon>
        <taxon>Chromadorea</taxon>
        <taxon>Rhabditida</taxon>
        <taxon>Rhabditina</taxon>
        <taxon>Rhabditomorpha</taxon>
        <taxon>Strongyloidea</taxon>
        <taxon>Heligmosomidae</taxon>
        <taxon>Heligmosomoides</taxon>
    </lineage>
</organism>
<comment type="subcellular location">
    <subcellularLocation>
        <location evidence="1">Cytoplasm</location>
    </subcellularLocation>
</comment>
<dbReference type="GO" id="GO:0035556">
    <property type="term" value="P:intracellular signal transduction"/>
    <property type="evidence" value="ECO:0007669"/>
    <property type="project" value="InterPro"/>
</dbReference>
<keyword evidence="6" id="KW-1185">Reference proteome</keyword>
<dbReference type="GO" id="GO:0005884">
    <property type="term" value="C:actin filament"/>
    <property type="evidence" value="ECO:0007669"/>
    <property type="project" value="TreeGrafter"/>
</dbReference>
<dbReference type="GO" id="GO:0000146">
    <property type="term" value="F:microfilament motor activity"/>
    <property type="evidence" value="ECO:0007669"/>
    <property type="project" value="InterPro"/>
</dbReference>
<dbReference type="EMBL" id="UZAH01032219">
    <property type="protein sequence ID" value="VDP20481.1"/>
    <property type="molecule type" value="Genomic_DNA"/>
</dbReference>
<evidence type="ECO:0000256" key="3">
    <source>
        <dbReference type="SAM" id="Coils"/>
    </source>
</evidence>
<protein>
    <submittedName>
        <fullName evidence="7">Rho-GAP domain-containing protein</fullName>
    </submittedName>
</protein>
<sequence length="138" mass="15567">MGPSNLALIFGPCILRRQDNVHAQEQLNDVSRQAICVQTLIEEKLRQYKATLINIVELEDASQKVSANLRRIEEHQQLDQAMQNIGTAKQLFEEQLDFLGRQKERLLQELPPLAPVASSEDLSSSDEHSSGMLKLFGI</sequence>
<dbReference type="GO" id="GO:0005096">
    <property type="term" value="F:GTPase activator activity"/>
    <property type="evidence" value="ECO:0007669"/>
    <property type="project" value="InterPro"/>
</dbReference>
<dbReference type="InterPro" id="IPR008936">
    <property type="entry name" value="Rho_GTPase_activation_prot"/>
</dbReference>
<keyword evidence="2" id="KW-0963">Cytoplasm</keyword>
<evidence type="ECO:0000313" key="5">
    <source>
        <dbReference type="EMBL" id="VDP20481.1"/>
    </source>
</evidence>
<proteinExistence type="predicted"/>
<dbReference type="AlphaFoldDB" id="A0A183GE11"/>
<evidence type="ECO:0000259" key="4">
    <source>
        <dbReference type="PROSITE" id="PS50238"/>
    </source>
</evidence>
<dbReference type="Proteomes" id="UP000050761">
    <property type="component" value="Unassembled WGS sequence"/>
</dbReference>
<dbReference type="PANTHER" id="PTHR46184">
    <property type="entry name" value="UNCONVENTIONAL MYOSIN-IXB-LIKE PROTEIN"/>
    <property type="match status" value="1"/>
</dbReference>
<gene>
    <name evidence="5" type="ORF">HPBE_LOCUS20526</name>
</gene>
<dbReference type="Gene3D" id="1.10.555.10">
    <property type="entry name" value="Rho GTPase activation protein"/>
    <property type="match status" value="1"/>
</dbReference>
<evidence type="ECO:0000313" key="6">
    <source>
        <dbReference type="Proteomes" id="UP000050761"/>
    </source>
</evidence>
<dbReference type="OrthoDB" id="312459at2759"/>
<reference evidence="7" key="2">
    <citation type="submission" date="2019-09" db="UniProtKB">
        <authorList>
            <consortium name="WormBaseParasite"/>
        </authorList>
    </citation>
    <scope>IDENTIFICATION</scope>
</reference>
<accession>A0A183GE11</accession>
<dbReference type="InterPro" id="IPR046987">
    <property type="entry name" value="Myo9"/>
</dbReference>
<dbReference type="PANTHER" id="PTHR46184:SF5">
    <property type="entry name" value="UNCONVENTIONAL MYOSIN-IXA-LIKE"/>
    <property type="match status" value="1"/>
</dbReference>
<dbReference type="GO" id="GO:0005737">
    <property type="term" value="C:cytoplasm"/>
    <property type="evidence" value="ECO:0007669"/>
    <property type="project" value="UniProtKB-SubCell"/>
</dbReference>
<name>A0A183GE11_HELPZ</name>
<feature type="coiled-coil region" evidence="3">
    <location>
        <begin position="41"/>
        <end position="109"/>
    </location>
</feature>
<accession>A0A3P8BEQ7</accession>
<reference evidence="5 6" key="1">
    <citation type="submission" date="2018-11" db="EMBL/GenBank/DDBJ databases">
        <authorList>
            <consortium name="Pathogen Informatics"/>
        </authorList>
    </citation>
    <scope>NUCLEOTIDE SEQUENCE [LARGE SCALE GENOMIC DNA]</scope>
</reference>
<dbReference type="SUPFAM" id="SSF48350">
    <property type="entry name" value="GTPase activation domain, GAP"/>
    <property type="match status" value="1"/>
</dbReference>
<dbReference type="InterPro" id="IPR000198">
    <property type="entry name" value="RhoGAP_dom"/>
</dbReference>